<evidence type="ECO:0000259" key="1">
    <source>
        <dbReference type="PROSITE" id="PS50181"/>
    </source>
</evidence>
<accession>A0AAV8ZIQ9</accession>
<dbReference type="PROSITE" id="PS50181">
    <property type="entry name" value="FBOX"/>
    <property type="match status" value="1"/>
</dbReference>
<comment type="caution">
    <text evidence="2">The sequence shown here is derived from an EMBL/GenBank/DDBJ whole genome shotgun (WGS) entry which is preliminary data.</text>
</comment>
<organism evidence="2 3">
    <name type="scientific">Rhamnusium bicolor</name>
    <dbReference type="NCBI Taxonomy" id="1586634"/>
    <lineage>
        <taxon>Eukaryota</taxon>
        <taxon>Metazoa</taxon>
        <taxon>Ecdysozoa</taxon>
        <taxon>Arthropoda</taxon>
        <taxon>Hexapoda</taxon>
        <taxon>Insecta</taxon>
        <taxon>Pterygota</taxon>
        <taxon>Neoptera</taxon>
        <taxon>Endopterygota</taxon>
        <taxon>Coleoptera</taxon>
        <taxon>Polyphaga</taxon>
        <taxon>Cucujiformia</taxon>
        <taxon>Chrysomeloidea</taxon>
        <taxon>Cerambycidae</taxon>
        <taxon>Lepturinae</taxon>
        <taxon>Rhagiini</taxon>
        <taxon>Rhamnusium</taxon>
    </lineage>
</organism>
<reference evidence="2" key="1">
    <citation type="journal article" date="2023" name="Insect Mol. Biol.">
        <title>Genome sequencing provides insights into the evolution of gene families encoding plant cell wall-degrading enzymes in longhorned beetles.</title>
        <authorList>
            <person name="Shin N.R."/>
            <person name="Okamura Y."/>
            <person name="Kirsch R."/>
            <person name="Pauchet Y."/>
        </authorList>
    </citation>
    <scope>NUCLEOTIDE SEQUENCE</scope>
    <source>
        <strain evidence="2">RBIC_L_NR</strain>
    </source>
</reference>
<feature type="domain" description="F-box" evidence="1">
    <location>
        <begin position="10"/>
        <end position="56"/>
    </location>
</feature>
<dbReference type="InterPro" id="IPR036047">
    <property type="entry name" value="F-box-like_dom_sf"/>
</dbReference>
<evidence type="ECO:0000313" key="2">
    <source>
        <dbReference type="EMBL" id="KAJ8964491.1"/>
    </source>
</evidence>
<proteinExistence type="predicted"/>
<dbReference type="Proteomes" id="UP001162156">
    <property type="component" value="Unassembled WGS sequence"/>
</dbReference>
<evidence type="ECO:0000313" key="3">
    <source>
        <dbReference type="Proteomes" id="UP001162156"/>
    </source>
</evidence>
<dbReference type="AlphaFoldDB" id="A0AAV8ZIQ9"/>
<protein>
    <recommendedName>
        <fullName evidence="1">F-box domain-containing protein</fullName>
    </recommendedName>
</protein>
<gene>
    <name evidence="2" type="ORF">NQ314_004778</name>
</gene>
<keyword evidence="3" id="KW-1185">Reference proteome</keyword>
<sequence>MFSILPFALSFQLGILPVEMWSTIFRFLDTKSLLAAARSHKLWLNVCRGDPVLRRRLHCSLKEEKNYFHNVIVNPKISTCVTREFPSRKYGINVQKSVSNCGDYVHVLCEKKPLLSYTEKHIIGKRTNKLYNKKRYSPYRV</sequence>
<dbReference type="Pfam" id="PF12937">
    <property type="entry name" value="F-box-like"/>
    <property type="match status" value="1"/>
</dbReference>
<name>A0AAV8ZIQ9_9CUCU</name>
<dbReference type="SUPFAM" id="SSF81383">
    <property type="entry name" value="F-box domain"/>
    <property type="match status" value="1"/>
</dbReference>
<dbReference type="EMBL" id="JANEYF010001344">
    <property type="protein sequence ID" value="KAJ8964491.1"/>
    <property type="molecule type" value="Genomic_DNA"/>
</dbReference>
<dbReference type="InterPro" id="IPR001810">
    <property type="entry name" value="F-box_dom"/>
</dbReference>
<dbReference type="Gene3D" id="1.20.1280.50">
    <property type="match status" value="1"/>
</dbReference>